<evidence type="ECO:0000256" key="1">
    <source>
        <dbReference type="ARBA" id="ARBA00022448"/>
    </source>
</evidence>
<dbReference type="EMBL" id="JBHDLN010000004">
    <property type="protein sequence ID" value="MFB0842396.1"/>
    <property type="molecule type" value="Genomic_DNA"/>
</dbReference>
<feature type="transmembrane region" description="Helical" evidence="9">
    <location>
        <begin position="133"/>
        <end position="149"/>
    </location>
</feature>
<feature type="transmembrane region" description="Helical" evidence="9">
    <location>
        <begin position="232"/>
        <end position="249"/>
    </location>
</feature>
<keyword evidence="4" id="KW-0288">FMN</keyword>
<evidence type="ECO:0000256" key="4">
    <source>
        <dbReference type="ARBA" id="ARBA00022643"/>
    </source>
</evidence>
<comment type="caution">
    <text evidence="10">The sequence shown here is derived from an EMBL/GenBank/DDBJ whole genome shotgun (WGS) entry which is preliminary data.</text>
</comment>
<keyword evidence="5 9" id="KW-0812">Transmembrane</keyword>
<keyword evidence="11" id="KW-1185">Reference proteome</keyword>
<evidence type="ECO:0000256" key="3">
    <source>
        <dbReference type="ARBA" id="ARBA00022630"/>
    </source>
</evidence>
<feature type="transmembrane region" description="Helical" evidence="9">
    <location>
        <begin position="179"/>
        <end position="199"/>
    </location>
</feature>
<proteinExistence type="predicted"/>
<dbReference type="InterPro" id="IPR004338">
    <property type="entry name" value="NqrB/RnfD"/>
</dbReference>
<keyword evidence="1" id="KW-0813">Transport</keyword>
<dbReference type="PANTHER" id="PTHR30578:SF0">
    <property type="entry name" value="ION-TRANSLOCATING OXIDOREDUCTASE COMPLEX SUBUNIT D"/>
    <property type="match status" value="1"/>
</dbReference>
<evidence type="ECO:0000256" key="8">
    <source>
        <dbReference type="ARBA" id="ARBA00023136"/>
    </source>
</evidence>
<evidence type="ECO:0008006" key="12">
    <source>
        <dbReference type="Google" id="ProtNLM"/>
    </source>
</evidence>
<keyword evidence="2" id="KW-0597">Phosphoprotein</keyword>
<dbReference type="Proteomes" id="UP001575622">
    <property type="component" value="Unassembled WGS sequence"/>
</dbReference>
<organism evidence="10 11">
    <name type="scientific">Paenibacillus oleatilyticus</name>
    <dbReference type="NCBI Taxonomy" id="2594886"/>
    <lineage>
        <taxon>Bacteria</taxon>
        <taxon>Bacillati</taxon>
        <taxon>Bacillota</taxon>
        <taxon>Bacilli</taxon>
        <taxon>Bacillales</taxon>
        <taxon>Paenibacillaceae</taxon>
        <taxon>Paenibacillus</taxon>
    </lineage>
</organism>
<feature type="transmembrane region" description="Helical" evidence="9">
    <location>
        <begin position="309"/>
        <end position="328"/>
    </location>
</feature>
<feature type="transmembrane region" description="Helical" evidence="9">
    <location>
        <begin position="286"/>
        <end position="303"/>
    </location>
</feature>
<dbReference type="RefSeq" id="WP_373950274.1">
    <property type="nucleotide sequence ID" value="NZ_JBHDLN010000004.1"/>
</dbReference>
<evidence type="ECO:0000256" key="7">
    <source>
        <dbReference type="ARBA" id="ARBA00022989"/>
    </source>
</evidence>
<keyword evidence="8 9" id="KW-0472">Membrane</keyword>
<name>A0ABV4V160_9BACL</name>
<feature type="transmembrane region" description="Helical" evidence="9">
    <location>
        <begin position="255"/>
        <end position="274"/>
    </location>
</feature>
<keyword evidence="3" id="KW-0285">Flavoprotein</keyword>
<evidence type="ECO:0000256" key="2">
    <source>
        <dbReference type="ARBA" id="ARBA00022553"/>
    </source>
</evidence>
<reference evidence="10 11" key="1">
    <citation type="submission" date="2024-09" db="EMBL/GenBank/DDBJ databases">
        <authorList>
            <person name="Makale K.P.P."/>
            <person name="Makhzoum A."/>
            <person name="Rantong G."/>
            <person name="Rahube T.O."/>
        </authorList>
    </citation>
    <scope>NUCLEOTIDE SEQUENCE [LARGE SCALE GENOMIC DNA]</scope>
    <source>
        <strain evidence="10 11">KM_D13</strain>
    </source>
</reference>
<evidence type="ECO:0000313" key="11">
    <source>
        <dbReference type="Proteomes" id="UP001575622"/>
    </source>
</evidence>
<evidence type="ECO:0000313" key="10">
    <source>
        <dbReference type="EMBL" id="MFB0842396.1"/>
    </source>
</evidence>
<feature type="transmembrane region" description="Helical" evidence="9">
    <location>
        <begin position="85"/>
        <end position="104"/>
    </location>
</feature>
<dbReference type="PANTHER" id="PTHR30578">
    <property type="entry name" value="ELECTRON TRANSPORT COMPLEX PROTEIN RNFD"/>
    <property type="match status" value="1"/>
</dbReference>
<evidence type="ECO:0000256" key="9">
    <source>
        <dbReference type="SAM" id="Phobius"/>
    </source>
</evidence>
<feature type="transmembrane region" description="Helical" evidence="9">
    <location>
        <begin position="205"/>
        <end position="225"/>
    </location>
</feature>
<keyword evidence="7 9" id="KW-1133">Transmembrane helix</keyword>
<evidence type="ECO:0000256" key="6">
    <source>
        <dbReference type="ARBA" id="ARBA00022967"/>
    </source>
</evidence>
<gene>
    <name evidence="10" type="ORF">ACEU3E_09455</name>
</gene>
<evidence type="ECO:0000256" key="5">
    <source>
        <dbReference type="ARBA" id="ARBA00022692"/>
    </source>
</evidence>
<protein>
    <recommendedName>
        <fullName evidence="12">NQR2/RnfD/RnfE family subunit of NADH-ubiquinone oxidoreductase</fullName>
    </recommendedName>
</protein>
<accession>A0ABV4V160</accession>
<sequence>MKPERETGETGYIELEEAIREEAERTDAVSDTSNAETEVPRDPYFYSSPFHMVHMSFFYSAGQYHPISLGGLAVMAAKIKWDARYFILLFLISFVFAGQFFLGFFQRWDSFFASVLSAVATELLLARIVLKKWIFPLSAIISGIGLSLLLSSYLVWPYVLAAVLAIVMKYVIRIGGSHVFNPNNIAIVFLLFVLPQYAVSTPKQWTNGIDVMILILVLGFIAAGAAKRLDTVLAFVLSFVLFAALRHYLFGEPLYYAFGPMLGASFQLFTFFMITDPKTTAPNPGARMTAAFLIAFVDALFRLQAVTNSLFYAAFIVTVLYGIPYRLLSLKRRNKSINA</sequence>
<keyword evidence="6" id="KW-1278">Translocase</keyword>